<dbReference type="OMA" id="CRSTVQM"/>
<evidence type="ECO:0000256" key="6">
    <source>
        <dbReference type="ARBA" id="ARBA00022553"/>
    </source>
</evidence>
<reference evidence="12 14" key="1">
    <citation type="submission" date="2017-12" db="EMBL/GenBank/DDBJ databases">
        <title>Integrating genomic resources of turbot (Scophthalmus maximus) in depth evaluation of genetic and physical mapping variation across individuals.</title>
        <authorList>
            <person name="Martinez P."/>
        </authorList>
    </citation>
    <scope>NUCLEOTIDE SEQUENCE [LARGE SCALE GENOMIC DNA]</scope>
</reference>
<evidence type="ECO:0000256" key="7">
    <source>
        <dbReference type="ARBA" id="ARBA00022729"/>
    </source>
</evidence>
<dbReference type="Proteomes" id="UP000246464">
    <property type="component" value="Chromosome 1"/>
</dbReference>
<evidence type="ECO:0000256" key="4">
    <source>
        <dbReference type="ARBA" id="ARBA00020365"/>
    </source>
</evidence>
<name>A0A2U9AVR8_SCOMX</name>
<evidence type="ECO:0000256" key="1">
    <source>
        <dbReference type="ARBA" id="ARBA00002371"/>
    </source>
</evidence>
<proteinExistence type="inferred from homology"/>
<dbReference type="GeneTree" id="ENSGT00390000009001"/>
<dbReference type="GO" id="GO:0046849">
    <property type="term" value="P:bone remodeling"/>
    <property type="evidence" value="ECO:0007669"/>
    <property type="project" value="InterPro"/>
</dbReference>
<feature type="region of interest" description="Disordered" evidence="10">
    <location>
        <begin position="151"/>
        <end position="185"/>
    </location>
</feature>
<dbReference type="CTD" id="6694"/>
<dbReference type="OrthoDB" id="9944258at2759"/>
<feature type="signal peptide" evidence="11">
    <location>
        <begin position="1"/>
        <end position="18"/>
    </location>
</feature>
<evidence type="ECO:0000256" key="3">
    <source>
        <dbReference type="ARBA" id="ARBA00008576"/>
    </source>
</evidence>
<dbReference type="EMBL" id="CP026243">
    <property type="protein sequence ID" value="AWO95772.1"/>
    <property type="molecule type" value="Genomic_DNA"/>
</dbReference>
<keyword evidence="7 11" id="KW-0732">Signal</keyword>
<evidence type="ECO:0000256" key="10">
    <source>
        <dbReference type="SAM" id="MobiDB-lite"/>
    </source>
</evidence>
<protein>
    <recommendedName>
        <fullName evidence="4">Secreted phosphoprotein 24</fullName>
    </recommendedName>
    <alternativeName>
        <fullName evidence="9">Secreted phosphoprotein 2</fullName>
    </alternativeName>
</protein>
<evidence type="ECO:0000256" key="11">
    <source>
        <dbReference type="SAM" id="SignalP"/>
    </source>
</evidence>
<dbReference type="RefSeq" id="XP_035482771.1">
    <property type="nucleotide sequence ID" value="XM_035626878.2"/>
</dbReference>
<comment type="similarity">
    <text evidence="3">Belongs to the SPP2 family.</text>
</comment>
<feature type="chain" id="PRO_5044581790" description="Secreted phosphoprotein 24" evidence="11">
    <location>
        <begin position="19"/>
        <end position="192"/>
    </location>
</feature>
<dbReference type="InterPro" id="IPR010892">
    <property type="entry name" value="Spp-24"/>
</dbReference>
<accession>A0A2U9AVR8</accession>
<dbReference type="KEGG" id="smau:118301396"/>
<evidence type="ECO:0000313" key="12">
    <source>
        <dbReference type="EMBL" id="AWO95772.1"/>
    </source>
</evidence>
<evidence type="ECO:0000256" key="5">
    <source>
        <dbReference type="ARBA" id="ARBA00022525"/>
    </source>
</evidence>
<comment type="function">
    <text evidence="1">Could coordinate an aspect of bone turnover.</text>
</comment>
<dbReference type="SUPFAM" id="SSF54403">
    <property type="entry name" value="Cystatin/monellin"/>
    <property type="match status" value="1"/>
</dbReference>
<evidence type="ECO:0000256" key="8">
    <source>
        <dbReference type="ARBA" id="ARBA00023157"/>
    </source>
</evidence>
<dbReference type="Proteomes" id="UP000694558">
    <property type="component" value="Chromosome 1"/>
</dbReference>
<comment type="subcellular location">
    <subcellularLocation>
        <location evidence="2">Secreted</location>
    </subcellularLocation>
</comment>
<dbReference type="Pfam" id="PF07448">
    <property type="entry name" value="Spp-24"/>
    <property type="match status" value="1"/>
</dbReference>
<evidence type="ECO:0000313" key="14">
    <source>
        <dbReference type="Proteomes" id="UP000246464"/>
    </source>
</evidence>
<keyword evidence="5" id="KW-0964">Secreted</keyword>
<keyword evidence="14" id="KW-1185">Reference proteome</keyword>
<evidence type="ECO:0000313" key="13">
    <source>
        <dbReference type="Ensembl" id="ENSSMAP00000059122.1"/>
    </source>
</evidence>
<evidence type="ECO:0000256" key="9">
    <source>
        <dbReference type="ARBA" id="ARBA00029627"/>
    </source>
</evidence>
<dbReference type="AlphaFoldDB" id="A0A2U9AVR8"/>
<dbReference type="PANTHER" id="PTHR15444:SF4">
    <property type="entry name" value="SECRETED PHOSPHOPROTEIN 24"/>
    <property type="match status" value="1"/>
</dbReference>
<evidence type="ECO:0000256" key="2">
    <source>
        <dbReference type="ARBA" id="ARBA00004613"/>
    </source>
</evidence>
<dbReference type="GeneID" id="118301396"/>
<dbReference type="PANTHER" id="PTHR15444">
    <property type="entry name" value="SECRETED PHOSPHOPROTEIN 24"/>
    <property type="match status" value="1"/>
</dbReference>
<reference evidence="13" key="4">
    <citation type="submission" date="2025-05" db="UniProtKB">
        <authorList>
            <consortium name="Ensembl"/>
        </authorList>
    </citation>
    <scope>IDENTIFICATION</scope>
</reference>
<keyword evidence="6" id="KW-0597">Phosphoprotein</keyword>
<keyword evidence="8" id="KW-1015">Disulfide bond</keyword>
<reference evidence="13" key="3">
    <citation type="submission" date="2023-05" db="EMBL/GenBank/DDBJ databases">
        <title>High-quality long-read genome of Scophthalmus maximus.</title>
        <authorList>
            <person name="Lien S."/>
            <person name="Martinez P."/>
        </authorList>
    </citation>
    <scope>NUCLEOTIDE SEQUENCE [LARGE SCALE GENOMIC DNA]</scope>
</reference>
<dbReference type="Ensembl" id="ENSSMAT00000066453.1">
    <property type="protein sequence ID" value="ENSSMAP00000059122.1"/>
    <property type="gene ID" value="ENSSMAG00000028508.1"/>
</dbReference>
<dbReference type="STRING" id="52904.ENSSMAP00000011440"/>
<sequence>MRPYVLLVALLQSLRCSGVPLYSSELESMSHRGLGAALVKVNSVYAGSHLYRVTQASVTRVVPVGLNTADLLMVFGIKETECATASGSDPQTCAFRPGFFVPTFTCSGRLRMSATSAQVLSLKCGHDSDSSSSSSEEISSRGRHQFNIPFANRVPAPSAPAPPPPSIQPAHSLHRQPVDVQPRGDTFSNFLV</sequence>
<feature type="compositionally biased region" description="Pro residues" evidence="10">
    <location>
        <begin position="157"/>
        <end position="167"/>
    </location>
</feature>
<dbReference type="Gene3D" id="3.10.450.10">
    <property type="match status" value="1"/>
</dbReference>
<dbReference type="InterPro" id="IPR046350">
    <property type="entry name" value="Cystatin_sf"/>
</dbReference>
<gene>
    <name evidence="13" type="primary">spp2</name>
    <name evidence="12" type="ORF">SMAX5B_002417</name>
</gene>
<reference evidence="13" key="2">
    <citation type="submission" date="2020-05" db="EMBL/GenBank/DDBJ databases">
        <authorList>
            <person name="Moser M."/>
        </authorList>
    </citation>
    <scope>NUCLEOTIDE SEQUENCE [LARGE SCALE GENOMIC DNA]</scope>
</reference>
<dbReference type="GO" id="GO:0005576">
    <property type="term" value="C:extracellular region"/>
    <property type="evidence" value="ECO:0007669"/>
    <property type="project" value="UniProtKB-SubCell"/>
</dbReference>
<organism evidence="12 14">
    <name type="scientific">Scophthalmus maximus</name>
    <name type="common">Turbot</name>
    <name type="synonym">Psetta maxima</name>
    <dbReference type="NCBI Taxonomy" id="52904"/>
    <lineage>
        <taxon>Eukaryota</taxon>
        <taxon>Metazoa</taxon>
        <taxon>Chordata</taxon>
        <taxon>Craniata</taxon>
        <taxon>Vertebrata</taxon>
        <taxon>Euteleostomi</taxon>
        <taxon>Actinopterygii</taxon>
        <taxon>Neopterygii</taxon>
        <taxon>Teleostei</taxon>
        <taxon>Neoteleostei</taxon>
        <taxon>Acanthomorphata</taxon>
        <taxon>Carangaria</taxon>
        <taxon>Pleuronectiformes</taxon>
        <taxon>Pleuronectoidei</taxon>
        <taxon>Scophthalmidae</taxon>
        <taxon>Scophthalmus</taxon>
    </lineage>
</organism>